<dbReference type="RefSeq" id="XP_016250735.1">
    <property type="nucleotide sequence ID" value="XM_016393216.1"/>
</dbReference>
<dbReference type="AlphaFoldDB" id="A0A0D2D4D5"/>
<gene>
    <name evidence="2" type="ORF">PV07_06258</name>
</gene>
<evidence type="ECO:0000256" key="1">
    <source>
        <dbReference type="SAM" id="MobiDB-lite"/>
    </source>
</evidence>
<keyword evidence="3" id="KW-1185">Reference proteome</keyword>
<protein>
    <submittedName>
        <fullName evidence="2">Uncharacterized protein</fullName>
    </submittedName>
</protein>
<dbReference type="HOGENOM" id="CLU_2305787_0_0_1"/>
<name>A0A0D2D4D5_9EURO</name>
<reference evidence="2 3" key="1">
    <citation type="submission" date="2015-01" db="EMBL/GenBank/DDBJ databases">
        <title>The Genome Sequence of Cladophialophora immunda CBS83496.</title>
        <authorList>
            <consortium name="The Broad Institute Genomics Platform"/>
            <person name="Cuomo C."/>
            <person name="de Hoog S."/>
            <person name="Gorbushina A."/>
            <person name="Stielow B."/>
            <person name="Teixiera M."/>
            <person name="Abouelleil A."/>
            <person name="Chapman S.B."/>
            <person name="Priest M."/>
            <person name="Young S.K."/>
            <person name="Wortman J."/>
            <person name="Nusbaum C."/>
            <person name="Birren B."/>
        </authorList>
    </citation>
    <scope>NUCLEOTIDE SEQUENCE [LARGE SCALE GENOMIC DNA]</scope>
    <source>
        <strain evidence="2 3">CBS 83496</strain>
    </source>
</reference>
<feature type="region of interest" description="Disordered" evidence="1">
    <location>
        <begin position="53"/>
        <end position="100"/>
    </location>
</feature>
<feature type="compositionally biased region" description="Basic and acidic residues" evidence="1">
    <location>
        <begin position="60"/>
        <end position="70"/>
    </location>
</feature>
<dbReference type="EMBL" id="KN847042">
    <property type="protein sequence ID" value="KIW30519.1"/>
    <property type="molecule type" value="Genomic_DNA"/>
</dbReference>
<dbReference type="VEuPathDB" id="FungiDB:PV07_06258"/>
<dbReference type="GeneID" id="27345452"/>
<dbReference type="Proteomes" id="UP000054466">
    <property type="component" value="Unassembled WGS sequence"/>
</dbReference>
<sequence length="100" mass="10752">MIAVPEPPRLTRRVVGVTAIAEIPRACGRLPRQAWSIREALPPLSDLQPFLPLQPVSLPSHDRRYPKARSDGGAGNRSSQSSCSAAAPNGSTHLASFETR</sequence>
<organism evidence="2 3">
    <name type="scientific">Cladophialophora immunda</name>
    <dbReference type="NCBI Taxonomy" id="569365"/>
    <lineage>
        <taxon>Eukaryota</taxon>
        <taxon>Fungi</taxon>
        <taxon>Dikarya</taxon>
        <taxon>Ascomycota</taxon>
        <taxon>Pezizomycotina</taxon>
        <taxon>Eurotiomycetes</taxon>
        <taxon>Chaetothyriomycetidae</taxon>
        <taxon>Chaetothyriales</taxon>
        <taxon>Herpotrichiellaceae</taxon>
        <taxon>Cladophialophora</taxon>
    </lineage>
</organism>
<proteinExistence type="predicted"/>
<accession>A0A0D2D4D5</accession>
<evidence type="ECO:0000313" key="3">
    <source>
        <dbReference type="Proteomes" id="UP000054466"/>
    </source>
</evidence>
<evidence type="ECO:0000313" key="2">
    <source>
        <dbReference type="EMBL" id="KIW30519.1"/>
    </source>
</evidence>
<feature type="compositionally biased region" description="Polar residues" evidence="1">
    <location>
        <begin position="76"/>
        <end position="94"/>
    </location>
</feature>